<dbReference type="InterPro" id="IPR050721">
    <property type="entry name" value="Trk_Ktr_HKT_K-transport"/>
</dbReference>
<keyword evidence="5" id="KW-0406">Ion transport</keyword>
<gene>
    <name evidence="6" type="ORF">ENL48_00250</name>
    <name evidence="5" type="ORF">ENX77_04960</name>
</gene>
<dbReference type="GO" id="GO:0006813">
    <property type="term" value="P:potassium ion transport"/>
    <property type="evidence" value="ECO:0007669"/>
    <property type="project" value="InterPro"/>
</dbReference>
<organism evidence="5">
    <name type="scientific">Geoglobus ahangari</name>
    <dbReference type="NCBI Taxonomy" id="113653"/>
    <lineage>
        <taxon>Archaea</taxon>
        <taxon>Methanobacteriati</taxon>
        <taxon>Methanobacteriota</taxon>
        <taxon>Archaeoglobi</taxon>
        <taxon>Archaeoglobales</taxon>
        <taxon>Archaeoglobaceae</taxon>
        <taxon>Geoglobus</taxon>
    </lineage>
</organism>
<dbReference type="PANTHER" id="PTHR43833">
    <property type="entry name" value="POTASSIUM CHANNEL PROTEIN 2-RELATED-RELATED"/>
    <property type="match status" value="1"/>
</dbReference>
<evidence type="ECO:0000256" key="2">
    <source>
        <dbReference type="SAM" id="Phobius"/>
    </source>
</evidence>
<feature type="transmembrane region" description="Helical" evidence="2">
    <location>
        <begin position="5"/>
        <end position="23"/>
    </location>
</feature>
<keyword evidence="2" id="KW-0472">Membrane</keyword>
<keyword evidence="2" id="KW-1133">Transmembrane helix</keyword>
<dbReference type="SUPFAM" id="SSF116726">
    <property type="entry name" value="TrkA C-terminal domain-like"/>
    <property type="match status" value="1"/>
</dbReference>
<evidence type="ECO:0000313" key="5">
    <source>
        <dbReference type="EMBL" id="HGE66453.1"/>
    </source>
</evidence>
<dbReference type="InterPro" id="IPR006037">
    <property type="entry name" value="RCK_C"/>
</dbReference>
<dbReference type="EMBL" id="DRUC01000006">
    <property type="protein sequence ID" value="HHF47684.1"/>
    <property type="molecule type" value="Genomic_DNA"/>
</dbReference>
<comment type="caution">
    <text evidence="5">The sequence shown here is derived from an EMBL/GenBank/DDBJ whole genome shotgun (WGS) entry which is preliminary data.</text>
</comment>
<dbReference type="EMBL" id="DTPI01000030">
    <property type="protein sequence ID" value="HGE66453.1"/>
    <property type="molecule type" value="Genomic_DNA"/>
</dbReference>
<dbReference type="AlphaFoldDB" id="A0A7C3UKQ2"/>
<evidence type="ECO:0000256" key="1">
    <source>
        <dbReference type="ARBA" id="ARBA00004651"/>
    </source>
</evidence>
<dbReference type="Pfam" id="PF02080">
    <property type="entry name" value="TrkA_C"/>
    <property type="match status" value="1"/>
</dbReference>
<dbReference type="Gene3D" id="1.10.287.70">
    <property type="match status" value="1"/>
</dbReference>
<keyword evidence="5" id="KW-0813">Transport</keyword>
<proteinExistence type="predicted"/>
<evidence type="ECO:0000259" key="3">
    <source>
        <dbReference type="PROSITE" id="PS51201"/>
    </source>
</evidence>
<dbReference type="Pfam" id="PF07885">
    <property type="entry name" value="Ion_trans_2"/>
    <property type="match status" value="1"/>
</dbReference>
<keyword evidence="2" id="KW-0812">Transmembrane</keyword>
<dbReference type="Gene3D" id="3.30.70.1450">
    <property type="entry name" value="Regulator of K+ conductance, C-terminal domain"/>
    <property type="match status" value="1"/>
</dbReference>
<dbReference type="Pfam" id="PF02254">
    <property type="entry name" value="TrkA_N"/>
    <property type="match status" value="1"/>
</dbReference>
<dbReference type="PROSITE" id="PS51202">
    <property type="entry name" value="RCK_C"/>
    <property type="match status" value="1"/>
</dbReference>
<dbReference type="SUPFAM" id="SSF51735">
    <property type="entry name" value="NAD(P)-binding Rossmann-fold domains"/>
    <property type="match status" value="1"/>
</dbReference>
<dbReference type="InterPro" id="IPR036721">
    <property type="entry name" value="RCK_C_sf"/>
</dbReference>
<dbReference type="InterPro" id="IPR013099">
    <property type="entry name" value="K_chnl_dom"/>
</dbReference>
<dbReference type="PANTHER" id="PTHR43833:SF9">
    <property type="entry name" value="POTASSIUM CHANNEL PROTEIN YUGO-RELATED"/>
    <property type="match status" value="1"/>
</dbReference>
<sequence length="308" mass="34212">MLKRFVNVILLLIATIIGGTVSYRIVEGWDWFDCLYMTVITITTTGYSEINEMRMGGRIVSMLLMLFGVGIFLYTVNVFITAVFETSSNRWERMAKKMKDHVIVCGLGVVGREVLKDLPKDRVVVIDSNLSKVNFAREMGFIAIHGDATDTATLEKAGVKRAAVLICCMSDANNAFASLAAKELNPNIKTIAILRSPEAEKKMKMAKVDILLSPYRDAARKITAIITESPSVEFVETIFSGNVSLKLEKIIADEEFAGKTLKELDLRRKMGCMVVAIVRNGEVIFPEADTKIELGDTLYMMCRGEPSD</sequence>
<feature type="domain" description="RCK C-terminal" evidence="4">
    <location>
        <begin position="233"/>
        <end position="308"/>
    </location>
</feature>
<keyword evidence="5" id="KW-0407">Ion channel</keyword>
<feature type="transmembrane region" description="Helical" evidence="2">
    <location>
        <begin position="59"/>
        <end position="84"/>
    </location>
</feature>
<comment type="subcellular location">
    <subcellularLocation>
        <location evidence="1">Cell membrane</location>
        <topology evidence="1">Multi-pass membrane protein</topology>
    </subcellularLocation>
</comment>
<protein>
    <submittedName>
        <fullName evidence="5">Potassium channel protein</fullName>
    </submittedName>
</protein>
<feature type="domain" description="RCK N-terminal" evidence="3">
    <location>
        <begin position="99"/>
        <end position="212"/>
    </location>
</feature>
<dbReference type="InterPro" id="IPR036291">
    <property type="entry name" value="NAD(P)-bd_dom_sf"/>
</dbReference>
<dbReference type="SUPFAM" id="SSF81324">
    <property type="entry name" value="Voltage-gated potassium channels"/>
    <property type="match status" value="1"/>
</dbReference>
<reference evidence="5" key="1">
    <citation type="journal article" date="2020" name="mSystems">
        <title>Genome- and Community-Level Interaction Insights into Carbon Utilization and Element Cycling Functions of Hydrothermarchaeota in Hydrothermal Sediment.</title>
        <authorList>
            <person name="Zhou Z."/>
            <person name="Liu Y."/>
            <person name="Xu W."/>
            <person name="Pan J."/>
            <person name="Luo Z.H."/>
            <person name="Li M."/>
        </authorList>
    </citation>
    <scope>NUCLEOTIDE SEQUENCE [LARGE SCALE GENOMIC DNA]</scope>
    <source>
        <strain evidence="6">SpSt-10</strain>
        <strain evidence="5">SpSt-97</strain>
    </source>
</reference>
<dbReference type="GO" id="GO:0005886">
    <property type="term" value="C:plasma membrane"/>
    <property type="evidence" value="ECO:0007669"/>
    <property type="project" value="UniProtKB-SubCell"/>
</dbReference>
<dbReference type="InterPro" id="IPR003148">
    <property type="entry name" value="RCK_N"/>
</dbReference>
<evidence type="ECO:0000313" key="6">
    <source>
        <dbReference type="EMBL" id="HHF47684.1"/>
    </source>
</evidence>
<dbReference type="PROSITE" id="PS51201">
    <property type="entry name" value="RCK_N"/>
    <property type="match status" value="1"/>
</dbReference>
<dbReference type="Gene3D" id="3.40.50.720">
    <property type="entry name" value="NAD(P)-binding Rossmann-like Domain"/>
    <property type="match status" value="1"/>
</dbReference>
<evidence type="ECO:0000259" key="4">
    <source>
        <dbReference type="PROSITE" id="PS51202"/>
    </source>
</evidence>
<name>A0A7C3UKQ2_9EURY</name>
<accession>A0A7C3UKQ2</accession>
<dbReference type="GO" id="GO:0008324">
    <property type="term" value="F:monoatomic cation transmembrane transporter activity"/>
    <property type="evidence" value="ECO:0007669"/>
    <property type="project" value="InterPro"/>
</dbReference>